<dbReference type="GO" id="GO:0005737">
    <property type="term" value="C:cytoplasm"/>
    <property type="evidence" value="ECO:0007669"/>
    <property type="project" value="TreeGrafter"/>
</dbReference>
<name>A0AAJ1VIC1_9FLAO</name>
<dbReference type="RefSeq" id="WP_261973278.1">
    <property type="nucleotide sequence ID" value="NZ_CP103460.1"/>
</dbReference>
<protein>
    <submittedName>
        <fullName evidence="4">Thiamine phosphate synthase</fullName>
    </submittedName>
</protein>
<gene>
    <name evidence="4" type="ORF">QWY81_11895</name>
</gene>
<evidence type="ECO:0000259" key="3">
    <source>
        <dbReference type="Pfam" id="PF02581"/>
    </source>
</evidence>
<dbReference type="InterPro" id="IPR013785">
    <property type="entry name" value="Aldolase_TIM"/>
</dbReference>
<dbReference type="InterPro" id="IPR022998">
    <property type="entry name" value="ThiamineP_synth_TenI"/>
</dbReference>
<dbReference type="PANTHER" id="PTHR20857:SF15">
    <property type="entry name" value="THIAMINE-PHOSPHATE SYNTHASE"/>
    <property type="match status" value="1"/>
</dbReference>
<dbReference type="CDD" id="cd00564">
    <property type="entry name" value="TMP_TenI"/>
    <property type="match status" value="1"/>
</dbReference>
<dbReference type="GO" id="GO:0009228">
    <property type="term" value="P:thiamine biosynthetic process"/>
    <property type="evidence" value="ECO:0007669"/>
    <property type="project" value="UniProtKB-KW"/>
</dbReference>
<comment type="caution">
    <text evidence="4">The sequence shown here is derived from an EMBL/GenBank/DDBJ whole genome shotgun (WGS) entry which is preliminary data.</text>
</comment>
<dbReference type="InterPro" id="IPR036206">
    <property type="entry name" value="ThiamineP_synth_sf"/>
</dbReference>
<sequence>MIPKLHYISQGNSPKEHLENIQKACSSGAELVQLKIAGISEKKYLKLALETREITSHFQTRLILSNHFKIAKEVKADGVHLEDIDFCATTALEHLYTWQIVGATANTLQDCNSLISKKVDYITLSPFKDKETKENSTKDLGLNGFSLIVEALKTETPIIGAGGITTDDVADILETGVSGIAVSDAISQNFDSIKKFNELLNASSTQEQRHTF</sequence>
<organism evidence="4 5">
    <name type="scientific">Polaribacter sejongensis</name>
    <dbReference type="NCBI Taxonomy" id="985043"/>
    <lineage>
        <taxon>Bacteria</taxon>
        <taxon>Pseudomonadati</taxon>
        <taxon>Bacteroidota</taxon>
        <taxon>Flavobacteriia</taxon>
        <taxon>Flavobacteriales</taxon>
        <taxon>Flavobacteriaceae</taxon>
    </lineage>
</organism>
<dbReference type="Proteomes" id="UP001228636">
    <property type="component" value="Unassembled WGS sequence"/>
</dbReference>
<keyword evidence="2" id="KW-0784">Thiamine biosynthesis</keyword>
<reference evidence="4 5" key="1">
    <citation type="journal article" date="2014" name="Int. J. Syst. Evol. Microbiol.">
        <title>Complete genome sequence of Corynebacterium casei LMG S-19264T (=DSM 44701T), isolated from a smear-ripened cheese.</title>
        <authorList>
            <consortium name="US DOE Joint Genome Institute (JGI-PGF)"/>
            <person name="Walter F."/>
            <person name="Albersmeier A."/>
            <person name="Kalinowski J."/>
            <person name="Ruckert C."/>
        </authorList>
    </citation>
    <scope>NUCLEOTIDE SEQUENCE [LARGE SCALE GENOMIC DNA]</scope>
    <source>
        <strain evidence="4 5">CECT 8670</strain>
    </source>
</reference>
<evidence type="ECO:0000256" key="1">
    <source>
        <dbReference type="ARBA" id="ARBA00004948"/>
    </source>
</evidence>
<dbReference type="EMBL" id="JAUFQH010000010">
    <property type="protein sequence ID" value="MDN3620157.1"/>
    <property type="molecule type" value="Genomic_DNA"/>
</dbReference>
<dbReference type="PANTHER" id="PTHR20857">
    <property type="entry name" value="THIAMINE-PHOSPHATE PYROPHOSPHORYLASE"/>
    <property type="match status" value="1"/>
</dbReference>
<evidence type="ECO:0000256" key="2">
    <source>
        <dbReference type="ARBA" id="ARBA00022977"/>
    </source>
</evidence>
<dbReference type="Gene3D" id="3.20.20.70">
    <property type="entry name" value="Aldolase class I"/>
    <property type="match status" value="1"/>
</dbReference>
<accession>A0AAJ1VIC1</accession>
<dbReference type="SUPFAM" id="SSF51391">
    <property type="entry name" value="Thiamin phosphate synthase"/>
    <property type="match status" value="1"/>
</dbReference>
<evidence type="ECO:0000313" key="5">
    <source>
        <dbReference type="Proteomes" id="UP001228636"/>
    </source>
</evidence>
<proteinExistence type="predicted"/>
<dbReference type="GO" id="GO:0004789">
    <property type="term" value="F:thiamine-phosphate diphosphorylase activity"/>
    <property type="evidence" value="ECO:0007669"/>
    <property type="project" value="TreeGrafter"/>
</dbReference>
<feature type="domain" description="Thiamine phosphate synthase/TenI" evidence="3">
    <location>
        <begin position="14"/>
        <end position="186"/>
    </location>
</feature>
<evidence type="ECO:0000313" key="4">
    <source>
        <dbReference type="EMBL" id="MDN3620157.1"/>
    </source>
</evidence>
<dbReference type="Pfam" id="PF02581">
    <property type="entry name" value="TMP-TENI"/>
    <property type="match status" value="1"/>
</dbReference>
<dbReference type="AlphaFoldDB" id="A0AAJ1VIC1"/>
<comment type="pathway">
    <text evidence="1">Cofactor biosynthesis; thiamine diphosphate biosynthesis.</text>
</comment>